<evidence type="ECO:0000256" key="2">
    <source>
        <dbReference type="ARBA" id="ARBA00023125"/>
    </source>
</evidence>
<dbReference type="RefSeq" id="WP_260043627.1">
    <property type="nucleotide sequence ID" value="NZ_JANZXA010000001.1"/>
</dbReference>
<keyword evidence="1" id="KW-0805">Transcription regulation</keyword>
<dbReference type="Gene3D" id="1.20.120.530">
    <property type="entry name" value="GntR ligand-binding domain-like"/>
    <property type="match status" value="1"/>
</dbReference>
<dbReference type="Gene3D" id="1.10.10.10">
    <property type="entry name" value="Winged helix-like DNA-binding domain superfamily/Winged helix DNA-binding domain"/>
    <property type="match status" value="1"/>
</dbReference>
<organism evidence="5 6">
    <name type="scientific">Novosphingobium mangrovi</name>
    <name type="common">ex Huang et al. 2023</name>
    <dbReference type="NCBI Taxonomy" id="2976432"/>
    <lineage>
        <taxon>Bacteria</taxon>
        <taxon>Pseudomonadati</taxon>
        <taxon>Pseudomonadota</taxon>
        <taxon>Alphaproteobacteria</taxon>
        <taxon>Sphingomonadales</taxon>
        <taxon>Sphingomonadaceae</taxon>
        <taxon>Novosphingobium</taxon>
    </lineage>
</organism>
<gene>
    <name evidence="5" type="ORF">NZK81_02835</name>
</gene>
<proteinExistence type="predicted"/>
<dbReference type="SUPFAM" id="SSF48008">
    <property type="entry name" value="GntR ligand-binding domain-like"/>
    <property type="match status" value="1"/>
</dbReference>
<dbReference type="Proteomes" id="UP001165583">
    <property type="component" value="Unassembled WGS sequence"/>
</dbReference>
<dbReference type="SMART" id="SM00345">
    <property type="entry name" value="HTH_GNTR"/>
    <property type="match status" value="1"/>
</dbReference>
<keyword evidence="2" id="KW-0238">DNA-binding</keyword>
<dbReference type="EMBL" id="JANZXA010000001">
    <property type="protein sequence ID" value="MCT2398476.1"/>
    <property type="molecule type" value="Genomic_DNA"/>
</dbReference>
<accession>A0ABT2I0Z3</accession>
<dbReference type="InterPro" id="IPR011711">
    <property type="entry name" value="GntR_C"/>
</dbReference>
<dbReference type="SUPFAM" id="SSF46785">
    <property type="entry name" value="Winged helix' DNA-binding domain"/>
    <property type="match status" value="1"/>
</dbReference>
<keyword evidence="3" id="KW-0804">Transcription</keyword>
<dbReference type="PRINTS" id="PR00035">
    <property type="entry name" value="HTHGNTR"/>
</dbReference>
<name>A0ABT2I0Z3_9SPHN</name>
<comment type="caution">
    <text evidence="5">The sequence shown here is derived from an EMBL/GenBank/DDBJ whole genome shotgun (WGS) entry which is preliminary data.</text>
</comment>
<evidence type="ECO:0000313" key="5">
    <source>
        <dbReference type="EMBL" id="MCT2398476.1"/>
    </source>
</evidence>
<evidence type="ECO:0000259" key="4">
    <source>
        <dbReference type="PROSITE" id="PS50949"/>
    </source>
</evidence>
<dbReference type="InterPro" id="IPR000524">
    <property type="entry name" value="Tscrpt_reg_HTH_GntR"/>
</dbReference>
<evidence type="ECO:0000256" key="1">
    <source>
        <dbReference type="ARBA" id="ARBA00023015"/>
    </source>
</evidence>
<dbReference type="InterPro" id="IPR036388">
    <property type="entry name" value="WH-like_DNA-bd_sf"/>
</dbReference>
<dbReference type="SMART" id="SM00895">
    <property type="entry name" value="FCD"/>
    <property type="match status" value="1"/>
</dbReference>
<sequence length="230" mass="25448">MSAKSATDAEERWQAIGTSRQSLNNVVADALREAILSGRFEPGDRLPEPQLAEMFGVSRNPIREALQVLSNEGLVEISPRKGARVPLLSPEELLETIELRAELEGISARNAARHCSGKTREALVALLERGNAALEAQDEEVLLECNSEFHVALAGAARNRYLAEFMRSLRDRTHWLFSRTARERITTSWNEHAAVLEAVIAGDAQRAAKMAFEHVQKVGESLVKGLEVDR</sequence>
<keyword evidence="6" id="KW-1185">Reference proteome</keyword>
<feature type="domain" description="HTH gntR-type" evidence="4">
    <location>
        <begin position="21"/>
        <end position="88"/>
    </location>
</feature>
<evidence type="ECO:0000256" key="3">
    <source>
        <dbReference type="ARBA" id="ARBA00023163"/>
    </source>
</evidence>
<dbReference type="PANTHER" id="PTHR43537:SF5">
    <property type="entry name" value="UXU OPERON TRANSCRIPTIONAL REGULATOR"/>
    <property type="match status" value="1"/>
</dbReference>
<reference evidence="5" key="1">
    <citation type="submission" date="2022-09" db="EMBL/GenBank/DDBJ databases">
        <title>Novosphingobium sp. Nov., a polycyclic aromatic hydrocarbon-degrading bacterium isolated form mangrove sediments in HongKong.</title>
        <authorList>
            <person name="Hu Z."/>
        </authorList>
    </citation>
    <scope>NUCLEOTIDE SEQUENCE</scope>
    <source>
        <strain evidence="5">HK4-1</strain>
    </source>
</reference>
<dbReference type="Pfam" id="PF00392">
    <property type="entry name" value="GntR"/>
    <property type="match status" value="1"/>
</dbReference>
<evidence type="ECO:0000313" key="6">
    <source>
        <dbReference type="Proteomes" id="UP001165583"/>
    </source>
</evidence>
<dbReference type="PANTHER" id="PTHR43537">
    <property type="entry name" value="TRANSCRIPTIONAL REGULATOR, GNTR FAMILY"/>
    <property type="match status" value="1"/>
</dbReference>
<dbReference type="Pfam" id="PF07729">
    <property type="entry name" value="FCD"/>
    <property type="match status" value="1"/>
</dbReference>
<protein>
    <submittedName>
        <fullName evidence="5">GntR family transcriptional regulator</fullName>
    </submittedName>
</protein>
<dbReference type="InterPro" id="IPR036390">
    <property type="entry name" value="WH_DNA-bd_sf"/>
</dbReference>
<dbReference type="CDD" id="cd07377">
    <property type="entry name" value="WHTH_GntR"/>
    <property type="match status" value="1"/>
</dbReference>
<dbReference type="InterPro" id="IPR008920">
    <property type="entry name" value="TF_FadR/GntR_C"/>
</dbReference>
<dbReference type="PROSITE" id="PS50949">
    <property type="entry name" value="HTH_GNTR"/>
    <property type="match status" value="1"/>
</dbReference>